<dbReference type="Gene3D" id="3.40.50.200">
    <property type="entry name" value="Peptidase S8/S53 domain"/>
    <property type="match status" value="1"/>
</dbReference>
<dbReference type="InterPro" id="IPR023827">
    <property type="entry name" value="Peptidase_S8_Asp-AS"/>
</dbReference>
<organism evidence="10 11">
    <name type="scientific">Helicobacter trogontum</name>
    <dbReference type="NCBI Taxonomy" id="50960"/>
    <lineage>
        <taxon>Bacteria</taxon>
        <taxon>Pseudomonadati</taxon>
        <taxon>Campylobacterota</taxon>
        <taxon>Epsilonproteobacteria</taxon>
        <taxon>Campylobacterales</taxon>
        <taxon>Helicobacteraceae</taxon>
        <taxon>Helicobacter</taxon>
    </lineage>
</organism>
<dbReference type="PROSITE" id="PS00137">
    <property type="entry name" value="SUBTILASE_HIS"/>
    <property type="match status" value="1"/>
</dbReference>
<dbReference type="InterPro" id="IPR013425">
    <property type="entry name" value="Autotrns_rpt"/>
</dbReference>
<dbReference type="InterPro" id="IPR005546">
    <property type="entry name" value="Autotransporte_beta"/>
</dbReference>
<name>A0ABQ0D1P6_9HELI</name>
<dbReference type="InterPro" id="IPR023828">
    <property type="entry name" value="Peptidase_S8_Ser-AS"/>
</dbReference>
<keyword evidence="4 6" id="KW-0378">Hydrolase</keyword>
<dbReference type="PROSITE" id="PS51892">
    <property type="entry name" value="SUBTILASE"/>
    <property type="match status" value="1"/>
</dbReference>
<feature type="chain" id="PRO_5046419065" description="Autotransporter domain-containing protein" evidence="8">
    <location>
        <begin position="25"/>
        <end position="1454"/>
    </location>
</feature>
<dbReference type="InterPro" id="IPR036852">
    <property type="entry name" value="Peptidase_S8/S53_dom_sf"/>
</dbReference>
<dbReference type="Pfam" id="PF03797">
    <property type="entry name" value="Autotransporter"/>
    <property type="match status" value="1"/>
</dbReference>
<dbReference type="InterPro" id="IPR011050">
    <property type="entry name" value="Pectin_lyase_fold/virulence"/>
</dbReference>
<keyword evidence="2 6" id="KW-0645">Protease</keyword>
<comment type="caution">
    <text evidence="10">The sequence shown here is derived from an EMBL/GenBank/DDBJ whole genome shotgun (WGS) entry which is preliminary data.</text>
</comment>
<feature type="compositionally biased region" description="Basic and acidic residues" evidence="7">
    <location>
        <begin position="736"/>
        <end position="745"/>
    </location>
</feature>
<evidence type="ECO:0000256" key="8">
    <source>
        <dbReference type="SAM" id="SignalP"/>
    </source>
</evidence>
<dbReference type="InterPro" id="IPR015500">
    <property type="entry name" value="Peptidase_S8_subtilisin-rel"/>
</dbReference>
<feature type="active site" description="Charge relay system" evidence="6">
    <location>
        <position position="383"/>
    </location>
</feature>
<feature type="compositionally biased region" description="Low complexity" evidence="7">
    <location>
        <begin position="748"/>
        <end position="763"/>
    </location>
</feature>
<evidence type="ECO:0000256" key="1">
    <source>
        <dbReference type="ARBA" id="ARBA00011073"/>
    </source>
</evidence>
<dbReference type="PANTHER" id="PTHR43806:SF11">
    <property type="entry name" value="CEREVISIN-RELATED"/>
    <property type="match status" value="1"/>
</dbReference>
<dbReference type="Pfam" id="PF00082">
    <property type="entry name" value="Peptidase_S8"/>
    <property type="match status" value="1"/>
</dbReference>
<dbReference type="InterPro" id="IPR050131">
    <property type="entry name" value="Peptidase_S8_subtilisin-like"/>
</dbReference>
<keyword evidence="5 6" id="KW-0720">Serine protease</keyword>
<dbReference type="SUPFAM" id="SSF51126">
    <property type="entry name" value="Pectin lyase-like"/>
    <property type="match status" value="1"/>
</dbReference>
<keyword evidence="3 8" id="KW-0732">Signal</keyword>
<dbReference type="CDD" id="cd04848">
    <property type="entry name" value="Peptidases_S8_Autotransporter_serine_protease_like"/>
    <property type="match status" value="1"/>
</dbReference>
<evidence type="ECO:0000256" key="7">
    <source>
        <dbReference type="SAM" id="MobiDB-lite"/>
    </source>
</evidence>
<dbReference type="Pfam" id="PF12951">
    <property type="entry name" value="PATR"/>
    <property type="match status" value="1"/>
</dbReference>
<proteinExistence type="inferred from homology"/>
<dbReference type="PANTHER" id="PTHR43806">
    <property type="entry name" value="PEPTIDASE S8"/>
    <property type="match status" value="1"/>
</dbReference>
<dbReference type="InterPro" id="IPR000209">
    <property type="entry name" value="Peptidase_S8/S53_dom"/>
</dbReference>
<evidence type="ECO:0000256" key="3">
    <source>
        <dbReference type="ARBA" id="ARBA00022729"/>
    </source>
</evidence>
<dbReference type="PROSITE" id="PS00136">
    <property type="entry name" value="SUBTILASE_ASP"/>
    <property type="match status" value="1"/>
</dbReference>
<protein>
    <recommendedName>
        <fullName evidence="9">Autotransporter domain-containing protein</fullName>
    </recommendedName>
</protein>
<evidence type="ECO:0000256" key="5">
    <source>
        <dbReference type="ARBA" id="ARBA00022825"/>
    </source>
</evidence>
<dbReference type="Gene3D" id="2.40.128.130">
    <property type="entry name" value="Autotransporter beta-domain"/>
    <property type="match status" value="1"/>
</dbReference>
<evidence type="ECO:0000256" key="6">
    <source>
        <dbReference type="PROSITE-ProRule" id="PRU01240"/>
    </source>
</evidence>
<evidence type="ECO:0000259" key="9">
    <source>
        <dbReference type="PROSITE" id="PS51208"/>
    </source>
</evidence>
<feature type="active site" description="Charge relay system" evidence="6">
    <location>
        <position position="107"/>
    </location>
</feature>
<dbReference type="EMBL" id="BAAFHN010000003">
    <property type="protein sequence ID" value="GAB0172261.1"/>
    <property type="molecule type" value="Genomic_DNA"/>
</dbReference>
<dbReference type="InterPro" id="IPR036709">
    <property type="entry name" value="Autotransporte_beta_dom_sf"/>
</dbReference>
<feature type="region of interest" description="Disordered" evidence="7">
    <location>
        <begin position="736"/>
        <end position="763"/>
    </location>
</feature>
<dbReference type="InterPro" id="IPR022398">
    <property type="entry name" value="Peptidase_S8_His-AS"/>
</dbReference>
<sequence length="1454" mass="159677">MMKNLKIIYISLVISSLLYGQNDAAQQAQKADSKDYAMQIISMDKIRENTSSPTGKGVVVGIVDSGFNTSHSSLQGQNKYTISHNCWDSNNCDPYNADKSKKEVYAHGTHVAGILLGKKLSDAMDNKSPQGIAYDAKYHGVGYLHPQNKYNGNLYDEFKDKQEIKIINNSWAVNFYPLINRYEGSGFQDFKESDQSKAQKGYQSIYKDDNRFQPVSSSKYFELINREIEIDKYNPAGKANGVTGLYKLATERKVLNIFGAGNSGMVSPTATAVLPSYDENVRSWLVVGALKTHTTSNGAITEYVEKIGDKITIKPEGIYAYSNHFQGSAQLYALMAPGEYINSANAYYKNINNQDTTIGTGGPCVNSDGTTAKGDVCYMSGTSMATPMVSGVAALVQEKYPFLNGAQIADVLLTTANKNIEAPKLIVKNSVNGNQTQHTIIYIQDYKDGETNNAPTKEDTKEIDIEQVKKDLEEIYKDINARKTSNSQAKPVKVEGCNTGEQGFTSDVCNVVNGLLKETQTEIDPKKNHNAILTLTKEEVFGQGILDANKALDGLAGLDANRLNLEDIQDFQEIPRTQEVSKIEVSQQASQTQTPQATQLLNTEGKNNANNAHSKLSQQEQERKNLIESTKQAFYTLDTTTGNPTSTFIFSNDISQRTWDNKYHLDDALNSPKETMQYITKVGLIKKGSGTLVLSGVNTYKGATRVQGGVLEITGKLTESNAYAEGNGILKLTGKDNQKTQEQEQAKSQPQSVQQPQSDSTTSDLVAKNAIARDNGSVILHNNVKVGNLYAQNQGVIYAFSGSAESATITRGSALILTNQVPEHLSNTLIANQAVADQGQNQESQARLQIPNMSLQTNQNTNNPSANLAPANLNLKLLSDNRGLSSANNNNPIAGTLTLESGGILAGNGKLQGNVENKSGIVMAGFAPYNKAYIDNKNNTLTIDGSYTQKNTGSLHILYDGSSNTNTKLKANTYKLEGGTLVFVPTYANGSQRLQANQEITITTADKDNIGDNSFQTALKQAIGQNKLTVKTLSSNLFDITFDKESFKLKVQAKDNPFNLDSKNTDPNLSNVLQSIFTADNLSKDYEDVIGRLDMNANSKQFNDTIEEIIDSSNLQTQEALYLGQNSSMFENLNFTLSNANALVGIKNNVRLAALSTKQRYEQLLADTSTRSDAYDAYYLPLVQMHSDSKVQILTQFNYSKLKAKNYAANSYALNVQVKSMLTQGLLLGGFIDIDNTQANFKNANVKANTFSIGGNAILSIGDYFDVISSLSAGYGINKEQRHYSLLNQNLEGNYNSYYAMAQIGVGKNIYLHKKVALEPILLMQYNIINNSAYSQSKALFAKSYDSSAYDTLASSLGAHLEVNALDSKSFKVYINAFGFYTYRLNTDLSSNVRFSDFSDKSFIQKENMDRTSIYIGANISTYYKNYFLQLGFSTQRAKSYARDTLNVTLGLEF</sequence>
<feature type="domain" description="Autotransporter" evidence="9">
    <location>
        <begin position="1143"/>
        <end position="1454"/>
    </location>
</feature>
<dbReference type="PROSITE" id="PS51208">
    <property type="entry name" value="AUTOTRANSPORTER"/>
    <property type="match status" value="1"/>
</dbReference>
<comment type="similarity">
    <text evidence="1 6">Belongs to the peptidase S8 family.</text>
</comment>
<dbReference type="SUPFAM" id="SSF103515">
    <property type="entry name" value="Autotransporter"/>
    <property type="match status" value="1"/>
</dbReference>
<evidence type="ECO:0000256" key="4">
    <source>
        <dbReference type="ARBA" id="ARBA00022801"/>
    </source>
</evidence>
<dbReference type="NCBIfam" id="TIGR02601">
    <property type="entry name" value="autotrns_rpt"/>
    <property type="match status" value="1"/>
</dbReference>
<feature type="signal peptide" evidence="8">
    <location>
        <begin position="1"/>
        <end position="24"/>
    </location>
</feature>
<evidence type="ECO:0000313" key="10">
    <source>
        <dbReference type="EMBL" id="GAB0172261.1"/>
    </source>
</evidence>
<dbReference type="SUPFAM" id="SSF52743">
    <property type="entry name" value="Subtilisin-like"/>
    <property type="match status" value="1"/>
</dbReference>
<dbReference type="Proteomes" id="UP001562457">
    <property type="component" value="Unassembled WGS sequence"/>
</dbReference>
<accession>A0ABQ0D1P6</accession>
<evidence type="ECO:0000256" key="2">
    <source>
        <dbReference type="ARBA" id="ARBA00022670"/>
    </source>
</evidence>
<dbReference type="PROSITE" id="PS00138">
    <property type="entry name" value="SUBTILASE_SER"/>
    <property type="match status" value="1"/>
</dbReference>
<keyword evidence="11" id="KW-1185">Reference proteome</keyword>
<dbReference type="SMART" id="SM00869">
    <property type="entry name" value="Autotransporter"/>
    <property type="match status" value="1"/>
</dbReference>
<reference evidence="10 11" key="1">
    <citation type="submission" date="2024-06" db="EMBL/GenBank/DDBJ databases">
        <title>Draft genome sequence of Helicobacter trogontum NHP16-4001.</title>
        <authorList>
            <person name="Rimbara E."/>
            <person name="Suzuki M."/>
        </authorList>
    </citation>
    <scope>NUCLEOTIDE SEQUENCE [LARGE SCALE GENOMIC DNA]</scope>
    <source>
        <strain evidence="10 11">NHP16-4001</strain>
    </source>
</reference>
<gene>
    <name evidence="10" type="ORF">NHP164001_02740</name>
</gene>
<evidence type="ECO:0000313" key="11">
    <source>
        <dbReference type="Proteomes" id="UP001562457"/>
    </source>
</evidence>
<feature type="active site" description="Charge relay system" evidence="6">
    <location>
        <position position="64"/>
    </location>
</feature>
<dbReference type="InterPro" id="IPR034061">
    <property type="entry name" value="Peptidases_S8_Autotransporter"/>
</dbReference>
<dbReference type="PRINTS" id="PR00723">
    <property type="entry name" value="SUBTILISIN"/>
</dbReference>